<dbReference type="Ensembl" id="ENSECRT00000009953.1">
    <property type="protein sequence ID" value="ENSECRP00000009788.1"/>
    <property type="gene ID" value="ENSECRG00000006559.1"/>
</dbReference>
<dbReference type="InterPro" id="IPR000008">
    <property type="entry name" value="C2_dom"/>
</dbReference>
<dbReference type="PANTHER" id="PTHR46291">
    <property type="entry name" value="C2 DOMAIN-CONTAINING PROTEIN"/>
    <property type="match status" value="1"/>
</dbReference>
<gene>
    <name evidence="3" type="primary">LOC127526540</name>
</gene>
<keyword evidence="4" id="KW-1185">Reference proteome</keyword>
<dbReference type="Proteomes" id="UP000694620">
    <property type="component" value="Chromosome 2"/>
</dbReference>
<dbReference type="InterPro" id="IPR043549">
    <property type="entry name" value="C2C4C/C2C4D"/>
</dbReference>
<dbReference type="PANTHER" id="PTHR46291:SF1">
    <property type="entry name" value="C2 CALCIUM-DEPENDENT DOMAIN-CONTAINING PROTEIN 4D"/>
    <property type="match status" value="1"/>
</dbReference>
<dbReference type="OrthoDB" id="9947256at2759"/>
<feature type="compositionally biased region" description="Basic and acidic residues" evidence="1">
    <location>
        <begin position="68"/>
        <end position="79"/>
    </location>
</feature>
<accession>A0A8C4S0W5</accession>
<reference evidence="3" key="2">
    <citation type="submission" date="2025-08" db="UniProtKB">
        <authorList>
            <consortium name="Ensembl"/>
        </authorList>
    </citation>
    <scope>IDENTIFICATION</scope>
</reference>
<feature type="region of interest" description="Disordered" evidence="1">
    <location>
        <begin position="132"/>
        <end position="161"/>
    </location>
</feature>
<protein>
    <recommendedName>
        <fullName evidence="2">C2 domain-containing protein</fullName>
    </recommendedName>
</protein>
<feature type="region of interest" description="Disordered" evidence="1">
    <location>
        <begin position="62"/>
        <end position="89"/>
    </location>
</feature>
<feature type="domain" description="C2" evidence="2">
    <location>
        <begin position="341"/>
        <end position="456"/>
    </location>
</feature>
<dbReference type="GeneTree" id="ENSGT00940000163537"/>
<dbReference type="SUPFAM" id="SSF49562">
    <property type="entry name" value="C2 domain (Calcium/lipid-binding domain, CaLB)"/>
    <property type="match status" value="1"/>
</dbReference>
<dbReference type="InterPro" id="IPR035892">
    <property type="entry name" value="C2_domain_sf"/>
</dbReference>
<feature type="compositionally biased region" description="Low complexity" evidence="1">
    <location>
        <begin position="227"/>
        <end position="241"/>
    </location>
</feature>
<dbReference type="GeneID" id="127526540"/>
<feature type="compositionally biased region" description="Basic and acidic residues" evidence="1">
    <location>
        <begin position="141"/>
        <end position="154"/>
    </location>
</feature>
<proteinExistence type="predicted"/>
<reference evidence="3" key="1">
    <citation type="submission" date="2021-06" db="EMBL/GenBank/DDBJ databases">
        <authorList>
            <consortium name="Wellcome Sanger Institute Data Sharing"/>
        </authorList>
    </citation>
    <scope>NUCLEOTIDE SEQUENCE [LARGE SCALE GENOMIC DNA]</scope>
</reference>
<dbReference type="SMART" id="SM00239">
    <property type="entry name" value="C2"/>
    <property type="match status" value="1"/>
</dbReference>
<name>A0A8C4S0W5_ERPCA</name>
<sequence>MWFLDNIFLVRENQERRFLGRYMMFTVRKSLIPGSHRATDHTKLSMCPNVLTPDRIPEFFIPPKLRSMHTDDRDSKEESGTNAPNLPKRDFKKQWNFQERYSSNQSASEHDLIRAAHRHVIQIESAELDTGYGSQYAGEVDTNKEEEERREKKTCGVQSAISMPQLTQGGLAYLPESPHTRRRESLFHSPHVARKSPTGEHSSSLTLQMPSPEPRQCFAGQSPQYLDSDTTSSAESSPFSSPLLGRSLAGTLVCQAYASRQRLFCRTINAKAVARASSLSTDEASSSDNSPIVPRKLNEVRSLSSAPSGATLAPPPLFHLDFICCHERLTKENTILLGGQERGKLRLSAEYIRETARLRVRVVNAEGLYPPSFECKHVSCCVLLHLKPGKTQRQKSTIIKKSRNPIFNEDFFFEGLGEKDLQTRSLRIKVVNKGANMKRDTLLGECELSLCSILPP</sequence>
<dbReference type="CDD" id="cd00030">
    <property type="entry name" value="C2"/>
    <property type="match status" value="1"/>
</dbReference>
<reference evidence="3" key="3">
    <citation type="submission" date="2025-09" db="UniProtKB">
        <authorList>
            <consortium name="Ensembl"/>
        </authorList>
    </citation>
    <scope>IDENTIFICATION</scope>
</reference>
<organism evidence="3 4">
    <name type="scientific">Erpetoichthys calabaricus</name>
    <name type="common">Rope fish</name>
    <name type="synonym">Calamoichthys calabaricus</name>
    <dbReference type="NCBI Taxonomy" id="27687"/>
    <lineage>
        <taxon>Eukaryota</taxon>
        <taxon>Metazoa</taxon>
        <taxon>Chordata</taxon>
        <taxon>Craniata</taxon>
        <taxon>Vertebrata</taxon>
        <taxon>Euteleostomi</taxon>
        <taxon>Actinopterygii</taxon>
        <taxon>Polypteriformes</taxon>
        <taxon>Polypteridae</taxon>
        <taxon>Erpetoichthys</taxon>
    </lineage>
</organism>
<dbReference type="RefSeq" id="XP_051778206.1">
    <property type="nucleotide sequence ID" value="XM_051922246.1"/>
</dbReference>
<evidence type="ECO:0000256" key="1">
    <source>
        <dbReference type="SAM" id="MobiDB-lite"/>
    </source>
</evidence>
<dbReference type="PROSITE" id="PS50004">
    <property type="entry name" value="C2"/>
    <property type="match status" value="1"/>
</dbReference>
<dbReference type="Gene3D" id="2.60.40.150">
    <property type="entry name" value="C2 domain"/>
    <property type="match status" value="1"/>
</dbReference>
<feature type="compositionally biased region" description="Polar residues" evidence="1">
    <location>
        <begin position="199"/>
        <end position="209"/>
    </location>
</feature>
<dbReference type="AlphaFoldDB" id="A0A8C4S0W5"/>
<evidence type="ECO:0000259" key="2">
    <source>
        <dbReference type="PROSITE" id="PS50004"/>
    </source>
</evidence>
<evidence type="ECO:0000313" key="4">
    <source>
        <dbReference type="Proteomes" id="UP000694620"/>
    </source>
</evidence>
<feature type="region of interest" description="Disordered" evidence="1">
    <location>
        <begin position="180"/>
        <end position="241"/>
    </location>
</feature>
<evidence type="ECO:0000313" key="3">
    <source>
        <dbReference type="Ensembl" id="ENSECRP00000009788.1"/>
    </source>
</evidence>
<dbReference type="Pfam" id="PF00168">
    <property type="entry name" value="C2"/>
    <property type="match status" value="1"/>
</dbReference>